<protein>
    <submittedName>
        <fullName evidence="1">Uncharacterized protein</fullName>
    </submittedName>
</protein>
<dbReference type="RefSeq" id="WP_011324929.1">
    <property type="nucleotide sequence ID" value="NC_007431.1"/>
</dbReference>
<sequence>MGLFSRKQLDPRFVTENVAAADTADPNVTRAVPAHTVTWPVAPSGIRTVLVEGARSPQDAVARALRDRRGIERTTTRGYRVRFESTPEVWLIDSTGARHVTGPRLAQF</sequence>
<name>Q3LAJ3_STRVZ</name>
<evidence type="ECO:0000313" key="1">
    <source>
        <dbReference type="EMBL" id="CAJ32328.1"/>
    </source>
</evidence>
<dbReference type="EMBL" id="AM087403">
    <property type="protein sequence ID" value="CAJ32328.1"/>
    <property type="molecule type" value="Genomic_DNA"/>
</dbReference>
<dbReference type="AlphaFoldDB" id="Q3LAJ3"/>
<keyword evidence="1" id="KW-0614">Plasmid</keyword>
<proteinExistence type="predicted"/>
<organism evidence="1">
    <name type="scientific">Streptomyces venezuelae</name>
    <dbReference type="NCBI Taxonomy" id="54571"/>
    <lineage>
        <taxon>Bacteria</taxon>
        <taxon>Bacillati</taxon>
        <taxon>Actinomycetota</taxon>
        <taxon>Actinomycetes</taxon>
        <taxon>Kitasatosporales</taxon>
        <taxon>Streptomycetaceae</taxon>
        <taxon>Streptomyces</taxon>
    </lineage>
</organism>
<reference evidence="1" key="1">
    <citation type="journal article" date="2006" name="Plasmid">
        <title>Modular architecture of the conjugative plasmid pSVH1 from Streptomyces venezuelae.</title>
        <authorList>
            <person name="Reuther J."/>
            <person name="Wohlleben W."/>
            <person name="Muth G."/>
        </authorList>
    </citation>
    <scope>NUCLEOTIDE SEQUENCE [LARGE SCALE GENOMIC DNA]</scope>
    <source>
        <strain evidence="1">ETH14630</strain>
        <plasmid evidence="1">pSVH1</plasmid>
    </source>
</reference>
<accession>Q3LAJ3</accession>
<geneLocation type="plasmid" evidence="1">
    <name>pSVH1</name>
</geneLocation>